<dbReference type="Pfam" id="PF09678">
    <property type="entry name" value="Caa3_CtaG"/>
    <property type="match status" value="1"/>
</dbReference>
<keyword evidence="4 6" id="KW-1133">Transmembrane helix</keyword>
<feature type="transmembrane region" description="Helical" evidence="6">
    <location>
        <begin position="161"/>
        <end position="181"/>
    </location>
</feature>
<evidence type="ECO:0000256" key="1">
    <source>
        <dbReference type="ARBA" id="ARBA00004651"/>
    </source>
</evidence>
<evidence type="ECO:0000256" key="2">
    <source>
        <dbReference type="ARBA" id="ARBA00022475"/>
    </source>
</evidence>
<evidence type="ECO:0000256" key="3">
    <source>
        <dbReference type="ARBA" id="ARBA00022692"/>
    </source>
</evidence>
<feature type="transmembrane region" description="Helical" evidence="6">
    <location>
        <begin position="20"/>
        <end position="38"/>
    </location>
</feature>
<dbReference type="InterPro" id="IPR019108">
    <property type="entry name" value="Caa3_assmbl_CtaG-rel"/>
</dbReference>
<keyword evidence="8" id="KW-1185">Reference proteome</keyword>
<gene>
    <name evidence="7" type="ORF">ACFFGN_06300</name>
</gene>
<name>A0ABV6QGJ4_9ACTN</name>
<evidence type="ECO:0000313" key="7">
    <source>
        <dbReference type="EMBL" id="MFC0623663.1"/>
    </source>
</evidence>
<reference evidence="7 8" key="1">
    <citation type="submission" date="2024-09" db="EMBL/GenBank/DDBJ databases">
        <authorList>
            <person name="Sun Q."/>
            <person name="Mori K."/>
        </authorList>
    </citation>
    <scope>NUCLEOTIDE SEQUENCE [LARGE SCALE GENOMIC DNA]</scope>
    <source>
        <strain evidence="7 8">CGMCC 1.15906</strain>
    </source>
</reference>
<organism evidence="7 8">
    <name type="scientific">Kribbella deserti</name>
    <dbReference type="NCBI Taxonomy" id="1926257"/>
    <lineage>
        <taxon>Bacteria</taxon>
        <taxon>Bacillati</taxon>
        <taxon>Actinomycetota</taxon>
        <taxon>Actinomycetes</taxon>
        <taxon>Propionibacteriales</taxon>
        <taxon>Kribbellaceae</taxon>
        <taxon>Kribbella</taxon>
    </lineage>
</organism>
<keyword evidence="2" id="KW-1003">Cell membrane</keyword>
<feature type="transmembrane region" description="Helical" evidence="6">
    <location>
        <begin position="129"/>
        <end position="149"/>
    </location>
</feature>
<feature type="transmembrane region" description="Helical" evidence="6">
    <location>
        <begin position="193"/>
        <end position="216"/>
    </location>
</feature>
<accession>A0ABV6QGJ4</accession>
<evidence type="ECO:0000256" key="6">
    <source>
        <dbReference type="SAM" id="Phobius"/>
    </source>
</evidence>
<feature type="transmembrane region" description="Helical" evidence="6">
    <location>
        <begin position="80"/>
        <end position="100"/>
    </location>
</feature>
<evidence type="ECO:0000313" key="8">
    <source>
        <dbReference type="Proteomes" id="UP001589890"/>
    </source>
</evidence>
<keyword evidence="5 6" id="KW-0472">Membrane</keyword>
<dbReference type="Proteomes" id="UP001589890">
    <property type="component" value="Unassembled WGS sequence"/>
</dbReference>
<dbReference type="RefSeq" id="WP_380044364.1">
    <property type="nucleotide sequence ID" value="NZ_JBHLTC010000006.1"/>
</dbReference>
<sequence>MTLHDGSHAAERATGLGASYLLVLLIVAVAATGYAWLSRRALRGWSSWRTTAWLSGCLVVALAPVVAVRPGPIGHMAQHLLLGMVAPLGLVLAAPVTLLLRSSGPAVRRHLVSRLRTLARLLRSRPLHVLGHPIVAAVLSVGGLALLLLTPLYGVAERNPLVHQAVHFHYLAAGYLFVWSIAGPDPAPRRPRIPIRVAVLILAGAAHSILAKYIYAHASTLPMGESPTAIQQAAQLMYYGGDLTELLLATALFASYFHPASFRRTASSRRDLVARPVQSS</sequence>
<feature type="transmembrane region" description="Helical" evidence="6">
    <location>
        <begin position="236"/>
        <end position="257"/>
    </location>
</feature>
<comment type="subcellular location">
    <subcellularLocation>
        <location evidence="1">Cell membrane</location>
        <topology evidence="1">Multi-pass membrane protein</topology>
    </subcellularLocation>
</comment>
<dbReference type="EMBL" id="JBHLTC010000006">
    <property type="protein sequence ID" value="MFC0623663.1"/>
    <property type="molecule type" value="Genomic_DNA"/>
</dbReference>
<protein>
    <submittedName>
        <fullName evidence="7">Cytochrome c oxidase assembly protein</fullName>
    </submittedName>
</protein>
<comment type="caution">
    <text evidence="7">The sequence shown here is derived from an EMBL/GenBank/DDBJ whole genome shotgun (WGS) entry which is preliminary data.</text>
</comment>
<keyword evidence="3 6" id="KW-0812">Transmembrane</keyword>
<feature type="transmembrane region" description="Helical" evidence="6">
    <location>
        <begin position="50"/>
        <end position="68"/>
    </location>
</feature>
<proteinExistence type="predicted"/>
<evidence type="ECO:0000256" key="4">
    <source>
        <dbReference type="ARBA" id="ARBA00022989"/>
    </source>
</evidence>
<evidence type="ECO:0000256" key="5">
    <source>
        <dbReference type="ARBA" id="ARBA00023136"/>
    </source>
</evidence>